<keyword evidence="7 20" id="KW-0812">Transmembrane</keyword>
<comment type="pathway">
    <text evidence="3 20">Protein modification; protein glycosylation.</text>
</comment>
<reference evidence="22" key="3">
    <citation type="submission" date="2022-06" db="UniProtKB">
        <authorList>
            <consortium name="EnsemblMetazoa"/>
        </authorList>
    </citation>
    <scope>IDENTIFICATION</scope>
</reference>
<evidence type="ECO:0000256" key="1">
    <source>
        <dbReference type="ARBA" id="ARBA00001936"/>
    </source>
</evidence>
<evidence type="ECO:0000256" key="16">
    <source>
        <dbReference type="PIRSR" id="PIRSR605027-1"/>
    </source>
</evidence>
<feature type="binding site" evidence="17">
    <location>
        <position position="87"/>
    </location>
    <ligand>
        <name>UDP-alpha-D-glucuronate</name>
        <dbReference type="ChEBI" id="CHEBI:58052"/>
    </ligand>
</feature>
<evidence type="ECO:0000256" key="3">
    <source>
        <dbReference type="ARBA" id="ARBA00004922"/>
    </source>
</evidence>
<reference evidence="21" key="2">
    <citation type="submission" date="2020-01" db="EMBL/GenBank/DDBJ databases">
        <authorList>
            <person name="Korhonen P.K.K."/>
            <person name="Guangxu M.G."/>
            <person name="Wang T.W."/>
            <person name="Stroehlein A.J.S."/>
            <person name="Young N.D."/>
            <person name="Ang C.-S.A."/>
            <person name="Fernando D.W.F."/>
            <person name="Lu H.L."/>
            <person name="Taylor S.T."/>
            <person name="Ehtesham M.E.M."/>
            <person name="Najaraj S.H.N."/>
            <person name="Harsha G.H.G."/>
            <person name="Madugundu A.M."/>
            <person name="Renuse S.R."/>
            <person name="Holt D.H."/>
            <person name="Pandey A.P."/>
            <person name="Papenfuss A.P."/>
            <person name="Gasser R.B.G."/>
            <person name="Fischer K.F."/>
        </authorList>
    </citation>
    <scope>NUCLEOTIDE SEQUENCE</scope>
    <source>
        <strain evidence="21">SSS_KF_BRIS2020</strain>
    </source>
</reference>
<feature type="transmembrane region" description="Helical" evidence="20">
    <location>
        <begin position="7"/>
        <end position="28"/>
    </location>
</feature>
<keyword evidence="6 20" id="KW-0808">Transferase</keyword>
<dbReference type="GO" id="GO:0000139">
    <property type="term" value="C:Golgi membrane"/>
    <property type="evidence" value="ECO:0007669"/>
    <property type="project" value="UniProtKB-SubCell"/>
</dbReference>
<evidence type="ECO:0000256" key="11">
    <source>
        <dbReference type="ARBA" id="ARBA00023034"/>
    </source>
</evidence>
<comment type="subcellular location">
    <subcellularLocation>
        <location evidence="2 20">Golgi apparatus membrane</location>
        <topology evidence="2 20">Single-pass type II membrane protein</topology>
    </subcellularLocation>
</comment>
<sequence length="294" mass="34656">MRNLKNYPKFIFLLLFLITIVSFLYQIIRKCTDFRSPNRVLNSNTVSKVTIYFITPTYNRPVQEAELTRLSSTLLLMPNVHWILVEDASNRTGLINDLLDRVYKRRIYQFNYTHLYAETPIRFKTRLRDPNWLKPRGVWQRNEALRWIRENVPNNKKGVVYFGDDDNTYDPRLSEELITTEKVSVFPVGLVGGLLVEKPLVQNNKVFGFNSIWKTKRKYPIDMAGFAINLKLIHKFKNVFFSPYVPRGYQETHLLSQVIQSIEDLEPKADQCSKVLVWHTRTENPKIKKINNKS</sequence>
<keyword evidence="14 18" id="KW-0464">Manganese</keyword>
<keyword evidence="12 20" id="KW-0472">Membrane</keyword>
<keyword evidence="9 20" id="KW-0735">Signal-anchor</keyword>
<dbReference type="SUPFAM" id="SSF53448">
    <property type="entry name" value="Nucleotide-diphospho-sugar transferases"/>
    <property type="match status" value="1"/>
</dbReference>
<proteinExistence type="inferred from homology"/>
<dbReference type="EC" id="2.4.1.135" evidence="5 20"/>
<dbReference type="InterPro" id="IPR005027">
    <property type="entry name" value="Glyco_trans_43"/>
</dbReference>
<feature type="binding site" evidence="17">
    <location>
        <begin position="56"/>
        <end position="58"/>
    </location>
    <ligand>
        <name>UDP-alpha-D-glucuronate</name>
        <dbReference type="ChEBI" id="CHEBI:58052"/>
    </ligand>
</feature>
<dbReference type="Gene3D" id="3.90.550.10">
    <property type="entry name" value="Spore Coat Polysaccharide Biosynthesis Protein SpsA, Chain A"/>
    <property type="match status" value="1"/>
</dbReference>
<accession>A0A834VAT6</accession>
<dbReference type="InterPro" id="IPR029044">
    <property type="entry name" value="Nucleotide-diphossugar_trans"/>
</dbReference>
<keyword evidence="11 20" id="KW-0333">Golgi apparatus</keyword>
<evidence type="ECO:0000256" key="10">
    <source>
        <dbReference type="ARBA" id="ARBA00022989"/>
    </source>
</evidence>
<feature type="binding site" evidence="17">
    <location>
        <begin position="164"/>
        <end position="166"/>
    </location>
    <ligand>
        <name>UDP-alpha-D-glucuronate</name>
        <dbReference type="ChEBI" id="CHEBI:58052"/>
    </ligand>
</feature>
<gene>
    <name evidence="21" type="ORF">SSS_5742</name>
</gene>
<evidence type="ECO:0000256" key="5">
    <source>
        <dbReference type="ARBA" id="ARBA00012641"/>
    </source>
</evidence>
<dbReference type="GO" id="GO:0015018">
    <property type="term" value="F:galactosylgalactosylxylosylprotein 3-beta-glucuronosyltransferase activity"/>
    <property type="evidence" value="ECO:0007669"/>
    <property type="project" value="UniProtKB-UniRule"/>
</dbReference>
<dbReference type="OrthoDB" id="675023at2759"/>
<dbReference type="CDD" id="cd00218">
    <property type="entry name" value="GlcAT-I"/>
    <property type="match status" value="1"/>
</dbReference>
<evidence type="ECO:0000256" key="19">
    <source>
        <dbReference type="PIRSR" id="PIRSR605027-4"/>
    </source>
</evidence>
<comment type="catalytic activity">
    <reaction evidence="15 20">
        <text>3-O-(beta-D-galactosyl-(1-&gt;3)-beta-D-galactosyl-(1-&gt;4)-beta-D-xylosyl)-L-seryl-[protein] + UDP-alpha-D-glucuronate = 3-O-(beta-D-GlcA-(1-&gt;3)-beta-D-Gal-(1-&gt;3)-beta-D-Gal-(1-&gt;4)-beta-D-Xyl)-L-seryl-[protein] + UDP + H(+)</text>
        <dbReference type="Rhea" id="RHEA:24168"/>
        <dbReference type="Rhea" id="RHEA-COMP:12571"/>
        <dbReference type="Rhea" id="RHEA-COMP:12573"/>
        <dbReference type="ChEBI" id="CHEBI:15378"/>
        <dbReference type="ChEBI" id="CHEBI:58052"/>
        <dbReference type="ChEBI" id="CHEBI:58223"/>
        <dbReference type="ChEBI" id="CHEBI:132090"/>
        <dbReference type="ChEBI" id="CHEBI:132093"/>
        <dbReference type="EC" id="2.4.1.135"/>
    </reaction>
</comment>
<evidence type="ECO:0000256" key="2">
    <source>
        <dbReference type="ARBA" id="ARBA00004323"/>
    </source>
</evidence>
<reference evidence="23" key="1">
    <citation type="journal article" date="2020" name="PLoS Negl. Trop. Dis.">
        <title>High-quality nuclear genome for Sarcoptes scabiei-A critical resource for a neglected parasite.</title>
        <authorList>
            <person name="Korhonen P.K."/>
            <person name="Gasser R.B."/>
            <person name="Ma G."/>
            <person name="Wang T."/>
            <person name="Stroehlein A.J."/>
            <person name="Young N.D."/>
            <person name="Ang C.S."/>
            <person name="Fernando D.D."/>
            <person name="Lu H.C."/>
            <person name="Taylor S."/>
            <person name="Reynolds S.L."/>
            <person name="Mofiz E."/>
            <person name="Najaraj S.H."/>
            <person name="Gowda H."/>
            <person name="Madugundu A."/>
            <person name="Renuse S."/>
            <person name="Holt D."/>
            <person name="Pandey A."/>
            <person name="Papenfuss A.T."/>
            <person name="Fischer K."/>
        </authorList>
    </citation>
    <scope>NUCLEOTIDE SEQUENCE [LARGE SCALE GENOMIC DNA]</scope>
</reference>
<dbReference type="FunFam" id="3.90.550.10:FF:000044">
    <property type="entry name" value="Galactosylgalactosylxylosylprotein 3-beta-glucuronosyltransferase"/>
    <property type="match status" value="1"/>
</dbReference>
<dbReference type="Proteomes" id="UP000070412">
    <property type="component" value="Unassembled WGS sequence"/>
</dbReference>
<feature type="site" description="Interaction with galactose moiety of substrate glycoprotein" evidence="19">
    <location>
        <position position="197"/>
    </location>
</feature>
<keyword evidence="13" id="KW-0325">Glycoprotein</keyword>
<evidence type="ECO:0000256" key="4">
    <source>
        <dbReference type="ARBA" id="ARBA00007706"/>
    </source>
</evidence>
<comment type="similarity">
    <text evidence="4 20">Belongs to the glycosyltransferase 43 family.</text>
</comment>
<dbReference type="UniPathway" id="UPA00378"/>
<feature type="active site" description="Proton donor/acceptor" evidence="16">
    <location>
        <position position="251"/>
    </location>
</feature>
<comment type="cofactor">
    <cofactor evidence="1 18 20">
        <name>Mn(2+)</name>
        <dbReference type="ChEBI" id="CHEBI:29035"/>
    </cofactor>
</comment>
<evidence type="ECO:0000256" key="7">
    <source>
        <dbReference type="ARBA" id="ARBA00022692"/>
    </source>
</evidence>
<dbReference type="GO" id="GO:0050650">
    <property type="term" value="P:chondroitin sulfate proteoglycan biosynthetic process"/>
    <property type="evidence" value="ECO:0007669"/>
    <property type="project" value="TreeGrafter"/>
</dbReference>
<dbReference type="AlphaFoldDB" id="A0A834VAT6"/>
<evidence type="ECO:0000256" key="8">
    <source>
        <dbReference type="ARBA" id="ARBA00022723"/>
    </source>
</evidence>
<evidence type="ECO:0000256" key="12">
    <source>
        <dbReference type="ARBA" id="ARBA00023136"/>
    </source>
</evidence>
<keyword evidence="8 18" id="KW-0479">Metal-binding</keyword>
<evidence type="ECO:0000313" key="22">
    <source>
        <dbReference type="EnsemblMetazoa" id="KAF7488444.1"/>
    </source>
</evidence>
<evidence type="ECO:0000256" key="9">
    <source>
        <dbReference type="ARBA" id="ARBA00022968"/>
    </source>
</evidence>
<protein>
    <recommendedName>
        <fullName evidence="5 20">Galactosylgalactosylxylosylprotein 3-beta-glucuronosyltransferase</fullName>
        <ecNumber evidence="5 20">2.4.1.135</ecNumber>
    </recommendedName>
</protein>
<feature type="binding site" evidence="18">
    <location>
        <position position="166"/>
    </location>
    <ligand>
        <name>Mn(2+)</name>
        <dbReference type="ChEBI" id="CHEBI:29035"/>
    </ligand>
</feature>
<evidence type="ECO:0000256" key="20">
    <source>
        <dbReference type="RuleBase" id="RU363127"/>
    </source>
</evidence>
<feature type="binding site" evidence="17">
    <location>
        <begin position="279"/>
        <end position="281"/>
    </location>
    <ligand>
        <name>UDP-alpha-D-glucuronate</name>
        <dbReference type="ChEBI" id="CHEBI:58052"/>
    </ligand>
</feature>
<dbReference type="PANTHER" id="PTHR10896">
    <property type="entry name" value="GALACTOSYLGALACTOSYLXYLOSYLPROTEIN 3-BETA-GLUCURONOSYLTRANSFERASE BETA-1,3-GLUCURONYLTRANSFERASE"/>
    <property type="match status" value="1"/>
</dbReference>
<keyword evidence="10 20" id="KW-1133">Transmembrane helix</keyword>
<evidence type="ECO:0000256" key="13">
    <source>
        <dbReference type="ARBA" id="ARBA00023180"/>
    </source>
</evidence>
<dbReference type="GO" id="GO:0046872">
    <property type="term" value="F:metal ion binding"/>
    <property type="evidence" value="ECO:0007669"/>
    <property type="project" value="UniProtKB-KW"/>
</dbReference>
<evidence type="ECO:0000256" key="18">
    <source>
        <dbReference type="PIRSR" id="PIRSR605027-3"/>
    </source>
</evidence>
<dbReference type="EnsemblMetazoa" id="SSS_5742s_mrna">
    <property type="protein sequence ID" value="KAF7488444.1"/>
    <property type="gene ID" value="SSS_5742"/>
</dbReference>
<keyword evidence="23" id="KW-1185">Reference proteome</keyword>
<evidence type="ECO:0000313" key="23">
    <source>
        <dbReference type="Proteomes" id="UP000070412"/>
    </source>
</evidence>
<name>A0A834VAT6_SARSC</name>
<organism evidence="21">
    <name type="scientific">Sarcoptes scabiei</name>
    <name type="common">Itch mite</name>
    <name type="synonym">Acarus scabiei</name>
    <dbReference type="NCBI Taxonomy" id="52283"/>
    <lineage>
        <taxon>Eukaryota</taxon>
        <taxon>Metazoa</taxon>
        <taxon>Ecdysozoa</taxon>
        <taxon>Arthropoda</taxon>
        <taxon>Chelicerata</taxon>
        <taxon>Arachnida</taxon>
        <taxon>Acari</taxon>
        <taxon>Acariformes</taxon>
        <taxon>Sarcoptiformes</taxon>
        <taxon>Astigmata</taxon>
        <taxon>Psoroptidia</taxon>
        <taxon>Sarcoptoidea</taxon>
        <taxon>Sarcoptidae</taxon>
        <taxon>Sarcoptinae</taxon>
        <taxon>Sarcoptes</taxon>
    </lineage>
</organism>
<feature type="binding site" evidence="17">
    <location>
        <position position="136"/>
    </location>
    <ligand>
        <name>UDP-alpha-D-glucuronate</name>
        <dbReference type="ChEBI" id="CHEBI:58052"/>
    </ligand>
</feature>
<evidence type="ECO:0000256" key="15">
    <source>
        <dbReference type="ARBA" id="ARBA00047979"/>
    </source>
</evidence>
<dbReference type="Pfam" id="PF03360">
    <property type="entry name" value="Glyco_transf_43"/>
    <property type="match status" value="1"/>
</dbReference>
<evidence type="ECO:0000313" key="21">
    <source>
        <dbReference type="EMBL" id="KAF7488444.1"/>
    </source>
</evidence>
<dbReference type="GO" id="GO:0005975">
    <property type="term" value="P:carbohydrate metabolic process"/>
    <property type="evidence" value="ECO:0007669"/>
    <property type="project" value="TreeGrafter"/>
</dbReference>
<evidence type="ECO:0000256" key="14">
    <source>
        <dbReference type="ARBA" id="ARBA00023211"/>
    </source>
</evidence>
<evidence type="ECO:0000256" key="6">
    <source>
        <dbReference type="ARBA" id="ARBA00022679"/>
    </source>
</evidence>
<evidence type="ECO:0000256" key="17">
    <source>
        <dbReference type="PIRSR" id="PIRSR605027-2"/>
    </source>
</evidence>
<dbReference type="PANTHER" id="PTHR10896:SF65">
    <property type="entry name" value="GALACTOSYLGALACTOSYLXYLOSYLPROTEIN 3-BETA-GLUCURONOSYLTRANSFERASE 3"/>
    <property type="match status" value="1"/>
</dbReference>
<feature type="binding site" evidence="17">
    <location>
        <position position="141"/>
    </location>
    <ligand>
        <name>UDP-alpha-D-glucuronate</name>
        <dbReference type="ChEBI" id="CHEBI:58052"/>
    </ligand>
</feature>
<dbReference type="EMBL" id="WVUK01000066">
    <property type="protein sequence ID" value="KAF7488444.1"/>
    <property type="molecule type" value="Genomic_DNA"/>
</dbReference>